<dbReference type="OrthoDB" id="7359894at2"/>
<feature type="domain" description="Phage shock protein PspC N-terminal" evidence="2">
    <location>
        <begin position="10"/>
        <end position="63"/>
    </location>
</feature>
<evidence type="ECO:0000256" key="1">
    <source>
        <dbReference type="SAM" id="Phobius"/>
    </source>
</evidence>
<organism evidence="3 4">
    <name type="scientific">Pseudoalteromonas piratica</name>
    <dbReference type="NCBI Taxonomy" id="1348114"/>
    <lineage>
        <taxon>Bacteria</taxon>
        <taxon>Pseudomonadati</taxon>
        <taxon>Pseudomonadota</taxon>
        <taxon>Gammaproteobacteria</taxon>
        <taxon>Alteromonadales</taxon>
        <taxon>Pseudoalteromonadaceae</taxon>
        <taxon>Pseudoalteromonas</taxon>
    </lineage>
</organism>
<gene>
    <name evidence="3" type="ORF">OM33_16170</name>
</gene>
<dbReference type="HOGENOM" id="CLU_143433_4_0_6"/>
<dbReference type="KEGG" id="pseo:OM33_16170"/>
<feature type="transmembrane region" description="Helical" evidence="1">
    <location>
        <begin position="38"/>
        <end position="61"/>
    </location>
</feature>
<name>A0A0A7EJ68_9GAMM</name>
<dbReference type="RefSeq" id="WP_040135078.1">
    <property type="nucleotide sequence ID" value="NZ_CP009889.1"/>
</dbReference>
<keyword evidence="1" id="KW-0472">Membrane</keyword>
<keyword evidence="4" id="KW-1185">Reference proteome</keyword>
<dbReference type="STRING" id="1348114.OM33_16170"/>
<evidence type="ECO:0000313" key="3">
    <source>
        <dbReference type="EMBL" id="AIY66669.1"/>
    </source>
</evidence>
<accession>A0A0A7EJ68</accession>
<evidence type="ECO:0000259" key="2">
    <source>
        <dbReference type="Pfam" id="PF04024"/>
    </source>
</evidence>
<dbReference type="Proteomes" id="UP000030341">
    <property type="component" value="Chromosome 2"/>
</dbReference>
<dbReference type="EMBL" id="CP009889">
    <property type="protein sequence ID" value="AIY66669.1"/>
    <property type="molecule type" value="Genomic_DNA"/>
</dbReference>
<reference evidence="3 4" key="1">
    <citation type="submission" date="2014-11" db="EMBL/GenBank/DDBJ databases">
        <title>Complete Genome Sequence of Pseudoalteromonas sp. Strain OCN003 Isolated from Kaneohe Bay, Oahu, Hawaii.</title>
        <authorList>
            <person name="Beurmann S."/>
            <person name="Videau P."/>
            <person name="Ushijima B."/>
            <person name="Smith A.M."/>
            <person name="Aeby G.S."/>
            <person name="Callahan S.M."/>
            <person name="Belcaid M."/>
        </authorList>
    </citation>
    <scope>NUCLEOTIDE SEQUENCE [LARGE SCALE GENOMIC DNA]</scope>
    <source>
        <strain evidence="3 4">OCN003</strain>
    </source>
</reference>
<dbReference type="InterPro" id="IPR007168">
    <property type="entry name" value="Phageshock_PspC_N"/>
</dbReference>
<keyword evidence="1" id="KW-1133">Transmembrane helix</keyword>
<proteinExistence type="predicted"/>
<dbReference type="AlphaFoldDB" id="A0A0A7EJ68"/>
<dbReference type="Pfam" id="PF04024">
    <property type="entry name" value="PspC"/>
    <property type="match status" value="1"/>
</dbReference>
<sequence length="83" mass="9345">MNSELQGKVLTRGESGLIAGVCSGLADYYTLRKNGLRLAFIFTSLLLVFPIIIYIVLWMILPKYPSTQAMARQLRREALAKKL</sequence>
<protein>
    <submittedName>
        <fullName evidence="3">Phage-shock protein</fullName>
    </submittedName>
</protein>
<keyword evidence="1" id="KW-0812">Transmembrane</keyword>
<evidence type="ECO:0000313" key="4">
    <source>
        <dbReference type="Proteomes" id="UP000030341"/>
    </source>
</evidence>